<comment type="caution">
    <text evidence="1">The sequence shown here is derived from an EMBL/GenBank/DDBJ whole genome shotgun (WGS) entry which is preliminary data.</text>
</comment>
<gene>
    <name evidence="1" type="ORF">Rhe02_56880</name>
</gene>
<dbReference type="EMBL" id="BONY01000038">
    <property type="protein sequence ID" value="GIH07621.1"/>
    <property type="molecule type" value="Genomic_DNA"/>
</dbReference>
<evidence type="ECO:0000313" key="2">
    <source>
        <dbReference type="Proteomes" id="UP000612899"/>
    </source>
</evidence>
<name>A0A8J3QBP3_9ACTN</name>
<reference evidence="1" key="1">
    <citation type="submission" date="2021-01" db="EMBL/GenBank/DDBJ databases">
        <title>Whole genome shotgun sequence of Rhizocola hellebori NBRC 109834.</title>
        <authorList>
            <person name="Komaki H."/>
            <person name="Tamura T."/>
        </authorList>
    </citation>
    <scope>NUCLEOTIDE SEQUENCE</scope>
    <source>
        <strain evidence="1">NBRC 109834</strain>
    </source>
</reference>
<sequence>MQLIRDNRIRWESEWNCSACGIVSDDGDWGPAPAELRDQLLIQNGPYCLRLVDNDSVSGGVLKTFRQVYNGSIKDALESANQLRQDGYLGTYVETNLLSVLLRQEGVLSEVHRLSIG</sequence>
<organism evidence="1 2">
    <name type="scientific">Rhizocola hellebori</name>
    <dbReference type="NCBI Taxonomy" id="1392758"/>
    <lineage>
        <taxon>Bacteria</taxon>
        <taxon>Bacillati</taxon>
        <taxon>Actinomycetota</taxon>
        <taxon>Actinomycetes</taxon>
        <taxon>Micromonosporales</taxon>
        <taxon>Micromonosporaceae</taxon>
        <taxon>Rhizocola</taxon>
    </lineage>
</organism>
<keyword evidence="2" id="KW-1185">Reference proteome</keyword>
<evidence type="ECO:0000313" key="1">
    <source>
        <dbReference type="EMBL" id="GIH07621.1"/>
    </source>
</evidence>
<accession>A0A8J3QBP3</accession>
<protein>
    <submittedName>
        <fullName evidence="1">Uncharacterized protein</fullName>
    </submittedName>
</protein>
<dbReference type="AlphaFoldDB" id="A0A8J3QBP3"/>
<proteinExistence type="predicted"/>
<dbReference type="Proteomes" id="UP000612899">
    <property type="component" value="Unassembled WGS sequence"/>
</dbReference>